<sequence length="72" mass="8141">MKFLLFKKRVHGTEIICENIPRYGVVVVVVVVETETAEMTGISDPGAEISDMFLRKFILDSDKCTNYLETAK</sequence>
<keyword evidence="2" id="KW-1185">Reference proteome</keyword>
<dbReference type="EMBL" id="JBJXVJ010000001">
    <property type="protein sequence ID" value="MFN1216666.1"/>
    <property type="molecule type" value="Genomic_DNA"/>
</dbReference>
<accession>A0ABW9K1Y6</accession>
<gene>
    <name evidence="1" type="ORF">ACKW6Q_06715</name>
</gene>
<dbReference type="Proteomes" id="UP001634154">
    <property type="component" value="Unassembled WGS sequence"/>
</dbReference>
<proteinExistence type="predicted"/>
<evidence type="ECO:0000313" key="1">
    <source>
        <dbReference type="EMBL" id="MFN1216666.1"/>
    </source>
</evidence>
<organism evidence="1 2">
    <name type="scientific">Chryseobacterium kwangjuense</name>
    <dbReference type="NCBI Taxonomy" id="267125"/>
    <lineage>
        <taxon>Bacteria</taxon>
        <taxon>Pseudomonadati</taxon>
        <taxon>Bacteroidota</taxon>
        <taxon>Flavobacteriia</taxon>
        <taxon>Flavobacteriales</taxon>
        <taxon>Weeksellaceae</taxon>
        <taxon>Chryseobacterium group</taxon>
        <taxon>Chryseobacterium</taxon>
    </lineage>
</organism>
<comment type="caution">
    <text evidence="1">The sequence shown here is derived from an EMBL/GenBank/DDBJ whole genome shotgun (WGS) entry which is preliminary data.</text>
</comment>
<reference evidence="1 2" key="1">
    <citation type="submission" date="2024-12" db="EMBL/GenBank/DDBJ databases">
        <title>Draft genome sequence of Chryseobacterium kwangjuense AG447.</title>
        <authorList>
            <person name="Cheptsov V.S."/>
            <person name="Belov A."/>
            <person name="Zavarzina A.G."/>
        </authorList>
    </citation>
    <scope>NUCLEOTIDE SEQUENCE [LARGE SCALE GENOMIC DNA]</scope>
    <source>
        <strain evidence="1 2">AG447</strain>
    </source>
</reference>
<dbReference type="RefSeq" id="WP_409356140.1">
    <property type="nucleotide sequence ID" value="NZ_JBJXVJ010000001.1"/>
</dbReference>
<protein>
    <submittedName>
        <fullName evidence="1">Uncharacterized protein</fullName>
    </submittedName>
</protein>
<evidence type="ECO:0000313" key="2">
    <source>
        <dbReference type="Proteomes" id="UP001634154"/>
    </source>
</evidence>
<name>A0ABW9K1Y6_9FLAO</name>